<reference evidence="2 3" key="1">
    <citation type="submission" date="2024-09" db="EMBL/GenBank/DDBJ databases">
        <authorList>
            <person name="Sun Q."/>
            <person name="Mori K."/>
        </authorList>
    </citation>
    <scope>NUCLEOTIDE SEQUENCE [LARGE SCALE GENOMIC DNA]</scope>
    <source>
        <strain evidence="2 3">CCM 7957</strain>
    </source>
</reference>
<gene>
    <name evidence="2" type="ORF">ACFFJD_06075</name>
</gene>
<keyword evidence="1" id="KW-1133">Transmembrane helix</keyword>
<dbReference type="Proteomes" id="UP001589783">
    <property type="component" value="Unassembled WGS sequence"/>
</dbReference>
<organism evidence="2 3">
    <name type="scientific">Gordonia phosphorivorans</name>
    <dbReference type="NCBI Taxonomy" id="1056982"/>
    <lineage>
        <taxon>Bacteria</taxon>
        <taxon>Bacillati</taxon>
        <taxon>Actinomycetota</taxon>
        <taxon>Actinomycetes</taxon>
        <taxon>Mycobacteriales</taxon>
        <taxon>Gordoniaceae</taxon>
        <taxon>Gordonia</taxon>
    </lineage>
</organism>
<evidence type="ECO:0000313" key="3">
    <source>
        <dbReference type="Proteomes" id="UP001589783"/>
    </source>
</evidence>
<feature type="transmembrane region" description="Helical" evidence="1">
    <location>
        <begin position="46"/>
        <end position="64"/>
    </location>
</feature>
<dbReference type="RefSeq" id="WP_382362189.1">
    <property type="nucleotide sequence ID" value="NZ_JBHLWV010000016.1"/>
</dbReference>
<comment type="caution">
    <text evidence="2">The sequence shown here is derived from an EMBL/GenBank/DDBJ whole genome shotgun (WGS) entry which is preliminary data.</text>
</comment>
<accession>A0ABV6H6D0</accession>
<evidence type="ECO:0000313" key="2">
    <source>
        <dbReference type="EMBL" id="MFC0314419.1"/>
    </source>
</evidence>
<evidence type="ECO:0008006" key="4">
    <source>
        <dbReference type="Google" id="ProtNLM"/>
    </source>
</evidence>
<proteinExistence type="predicted"/>
<sequence length="81" mass="8908">MTDQPQPPIPESRRLVSYGLIALLGVWFTVRGYDGVRADDASWLDWLSLILGASAVVVCLSEMARPYLLRALGKSDDDGRS</sequence>
<feature type="transmembrane region" description="Helical" evidence="1">
    <location>
        <begin position="15"/>
        <end position="34"/>
    </location>
</feature>
<keyword evidence="3" id="KW-1185">Reference proteome</keyword>
<keyword evidence="1" id="KW-0812">Transmembrane</keyword>
<dbReference type="EMBL" id="JBHLWV010000016">
    <property type="protein sequence ID" value="MFC0314419.1"/>
    <property type="molecule type" value="Genomic_DNA"/>
</dbReference>
<protein>
    <recommendedName>
        <fullName evidence="4">DUF3180 domain-containing protein</fullName>
    </recommendedName>
</protein>
<name>A0ABV6H6D0_9ACTN</name>
<keyword evidence="1" id="KW-0472">Membrane</keyword>
<evidence type="ECO:0000256" key="1">
    <source>
        <dbReference type="SAM" id="Phobius"/>
    </source>
</evidence>